<keyword evidence="2 5" id="KW-0238">DNA-binding</keyword>
<evidence type="ECO:0000259" key="4">
    <source>
        <dbReference type="PROSITE" id="PS50932"/>
    </source>
</evidence>
<dbReference type="Pfam" id="PF13377">
    <property type="entry name" value="Peripla_BP_3"/>
    <property type="match status" value="1"/>
</dbReference>
<dbReference type="AlphaFoldDB" id="A0AAU7X6M2"/>
<dbReference type="Gene3D" id="3.40.50.2300">
    <property type="match status" value="2"/>
</dbReference>
<dbReference type="SUPFAM" id="SSF53822">
    <property type="entry name" value="Periplasmic binding protein-like I"/>
    <property type="match status" value="1"/>
</dbReference>
<dbReference type="PROSITE" id="PS50932">
    <property type="entry name" value="HTH_LACI_2"/>
    <property type="match status" value="1"/>
</dbReference>
<evidence type="ECO:0000256" key="3">
    <source>
        <dbReference type="ARBA" id="ARBA00023163"/>
    </source>
</evidence>
<dbReference type="KEGG" id="mflg:ABS361_15175"/>
<evidence type="ECO:0000256" key="1">
    <source>
        <dbReference type="ARBA" id="ARBA00023015"/>
    </source>
</evidence>
<dbReference type="PANTHER" id="PTHR30146">
    <property type="entry name" value="LACI-RELATED TRANSCRIPTIONAL REPRESSOR"/>
    <property type="match status" value="1"/>
</dbReference>
<keyword evidence="3" id="KW-0804">Transcription</keyword>
<dbReference type="Pfam" id="PF00356">
    <property type="entry name" value="LacI"/>
    <property type="match status" value="1"/>
</dbReference>
<dbReference type="PANTHER" id="PTHR30146:SF33">
    <property type="entry name" value="TRANSCRIPTIONAL REGULATOR"/>
    <property type="match status" value="1"/>
</dbReference>
<sequence length="330" mass="35727">MPRVTLNDVARVANVSAITVSRVLRHPDQVSEEKRKRVMAAVQKLGYVPDLAASRLASSRTHMVGVIVPTLYNVIFADYLLGLHEILVPAGLQVVVVNSRYSQDEEEAAVKTLIGQRAEAIVVAGIHHTALARRLLARSHMPVVETLELTDRPLGLNVGFSQQSAAAEATRRLIAGGRRRIAFFLGQLDDRAMARQAGYRQAMAEAGLDETIVQITGLSSVRLGSALLSRLLEDAALPEAIFCIDDNVALGVLQECRKRQIRVPDDVAVVGFHDLEFAACLSPSLTTVATRRYETGRVVAEKLVDAILGGTALKPAQIDLGFEIVARESG</sequence>
<dbReference type="InterPro" id="IPR010982">
    <property type="entry name" value="Lambda_DNA-bd_dom_sf"/>
</dbReference>
<evidence type="ECO:0000256" key="2">
    <source>
        <dbReference type="ARBA" id="ARBA00023125"/>
    </source>
</evidence>
<dbReference type="Gene3D" id="1.10.260.40">
    <property type="entry name" value="lambda repressor-like DNA-binding domains"/>
    <property type="match status" value="1"/>
</dbReference>
<dbReference type="InterPro" id="IPR046335">
    <property type="entry name" value="LacI/GalR-like_sensor"/>
</dbReference>
<evidence type="ECO:0000313" key="5">
    <source>
        <dbReference type="EMBL" id="XBY43425.1"/>
    </source>
</evidence>
<proteinExistence type="predicted"/>
<dbReference type="InterPro" id="IPR000843">
    <property type="entry name" value="HTH_LacI"/>
</dbReference>
<reference evidence="5" key="1">
    <citation type="submission" date="2024-06" db="EMBL/GenBank/DDBJ databases">
        <title>Methylostella associata gen. nov., sp. nov., a novel Ancalomicrobiaceae-affiliated facultatively methylotrophic bacteria that feed on methanotrophs of the genus Methylococcus.</title>
        <authorList>
            <person name="Saltykova V."/>
            <person name="Danilova O.V."/>
            <person name="Oshkin I.Y."/>
            <person name="Belova S.E."/>
            <person name="Pimenov N.V."/>
            <person name="Dedysh S.N."/>
        </authorList>
    </citation>
    <scope>NUCLEOTIDE SEQUENCE</scope>
    <source>
        <strain evidence="5">S20</strain>
    </source>
</reference>
<protein>
    <submittedName>
        <fullName evidence="5">LacI family DNA-binding transcriptional regulator</fullName>
    </submittedName>
</protein>
<dbReference type="CDD" id="cd01392">
    <property type="entry name" value="HTH_LacI"/>
    <property type="match status" value="1"/>
</dbReference>
<keyword evidence="1" id="KW-0805">Transcription regulation</keyword>
<feature type="domain" description="HTH lacI-type" evidence="4">
    <location>
        <begin position="4"/>
        <end position="58"/>
    </location>
</feature>
<organism evidence="5">
    <name type="scientific">Methyloraptor flagellatus</name>
    <dbReference type="NCBI Taxonomy" id="3162530"/>
    <lineage>
        <taxon>Bacteria</taxon>
        <taxon>Pseudomonadati</taxon>
        <taxon>Pseudomonadota</taxon>
        <taxon>Alphaproteobacteria</taxon>
        <taxon>Hyphomicrobiales</taxon>
        <taxon>Ancalomicrobiaceae</taxon>
        <taxon>Methyloraptor</taxon>
    </lineage>
</organism>
<dbReference type="RefSeq" id="WP_407048524.1">
    <property type="nucleotide sequence ID" value="NZ_CP158568.1"/>
</dbReference>
<dbReference type="CDD" id="cd01575">
    <property type="entry name" value="PBP1_GntR"/>
    <property type="match status" value="1"/>
</dbReference>
<dbReference type="EMBL" id="CP158568">
    <property type="protein sequence ID" value="XBY43425.1"/>
    <property type="molecule type" value="Genomic_DNA"/>
</dbReference>
<dbReference type="GO" id="GO:0003700">
    <property type="term" value="F:DNA-binding transcription factor activity"/>
    <property type="evidence" value="ECO:0007669"/>
    <property type="project" value="TreeGrafter"/>
</dbReference>
<dbReference type="SUPFAM" id="SSF47413">
    <property type="entry name" value="lambda repressor-like DNA-binding domains"/>
    <property type="match status" value="1"/>
</dbReference>
<name>A0AAU7X6M2_9HYPH</name>
<dbReference type="InterPro" id="IPR028082">
    <property type="entry name" value="Peripla_BP_I"/>
</dbReference>
<gene>
    <name evidence="5" type="ORF">ABS361_15175</name>
</gene>
<dbReference type="SMART" id="SM00354">
    <property type="entry name" value="HTH_LACI"/>
    <property type="match status" value="1"/>
</dbReference>
<dbReference type="GO" id="GO:0000976">
    <property type="term" value="F:transcription cis-regulatory region binding"/>
    <property type="evidence" value="ECO:0007669"/>
    <property type="project" value="TreeGrafter"/>
</dbReference>
<accession>A0AAU7X6M2</accession>
<dbReference type="PROSITE" id="PS00356">
    <property type="entry name" value="HTH_LACI_1"/>
    <property type="match status" value="1"/>
</dbReference>